<comment type="caution">
    <text evidence="2">The sequence shown here is derived from an EMBL/GenBank/DDBJ whole genome shotgun (WGS) entry which is preliminary data.</text>
</comment>
<proteinExistence type="predicted"/>
<dbReference type="Proteomes" id="UP000827092">
    <property type="component" value="Unassembled WGS sequence"/>
</dbReference>
<accession>A0AAV6USV7</accession>
<sequence length="116" mass="13646">MGLIHHYLRLFFRSTFAPIDQRRARRWTNVTSGVYFVSAWTAFGVAMYYCFNVKSEPDDSPYAGGKMYTAYDSIRKFGSEDKNTIFRIKGWNNFEVEEVTKKEAEEICKTNKRPFL</sequence>
<organism evidence="2 3">
    <name type="scientific">Oedothorax gibbosus</name>
    <dbReference type="NCBI Taxonomy" id="931172"/>
    <lineage>
        <taxon>Eukaryota</taxon>
        <taxon>Metazoa</taxon>
        <taxon>Ecdysozoa</taxon>
        <taxon>Arthropoda</taxon>
        <taxon>Chelicerata</taxon>
        <taxon>Arachnida</taxon>
        <taxon>Araneae</taxon>
        <taxon>Araneomorphae</taxon>
        <taxon>Entelegynae</taxon>
        <taxon>Araneoidea</taxon>
        <taxon>Linyphiidae</taxon>
        <taxon>Erigoninae</taxon>
        <taxon>Oedothorax</taxon>
    </lineage>
</organism>
<dbReference type="EMBL" id="JAFNEN010000284">
    <property type="protein sequence ID" value="KAG8186918.1"/>
    <property type="molecule type" value="Genomic_DNA"/>
</dbReference>
<reference evidence="2 3" key="1">
    <citation type="journal article" date="2022" name="Nat. Ecol. Evol.">
        <title>A masculinizing supergene underlies an exaggerated male reproductive morph in a spider.</title>
        <authorList>
            <person name="Hendrickx F."/>
            <person name="De Corte Z."/>
            <person name="Sonet G."/>
            <person name="Van Belleghem S.M."/>
            <person name="Kostlbacher S."/>
            <person name="Vangestel C."/>
        </authorList>
    </citation>
    <scope>NUCLEOTIDE SEQUENCE [LARGE SCALE GENOMIC DNA]</scope>
    <source>
        <strain evidence="2">W744_W776</strain>
    </source>
</reference>
<keyword evidence="1" id="KW-1133">Transmembrane helix</keyword>
<protein>
    <submittedName>
        <fullName evidence="2">Uncharacterized protein</fullName>
    </submittedName>
</protein>
<evidence type="ECO:0000313" key="2">
    <source>
        <dbReference type="EMBL" id="KAG8186918.1"/>
    </source>
</evidence>
<gene>
    <name evidence="2" type="ORF">JTE90_000391</name>
</gene>
<evidence type="ECO:0000313" key="3">
    <source>
        <dbReference type="Proteomes" id="UP000827092"/>
    </source>
</evidence>
<name>A0AAV6USV7_9ARAC</name>
<evidence type="ECO:0000256" key="1">
    <source>
        <dbReference type="SAM" id="Phobius"/>
    </source>
</evidence>
<keyword evidence="3" id="KW-1185">Reference proteome</keyword>
<feature type="transmembrane region" description="Helical" evidence="1">
    <location>
        <begin position="33"/>
        <end position="51"/>
    </location>
</feature>
<keyword evidence="1" id="KW-0472">Membrane</keyword>
<dbReference type="AlphaFoldDB" id="A0AAV6USV7"/>
<keyword evidence="1" id="KW-0812">Transmembrane</keyword>